<dbReference type="GO" id="GO:0005524">
    <property type="term" value="F:ATP binding"/>
    <property type="evidence" value="ECO:0007669"/>
    <property type="project" value="UniProtKB-KW"/>
</dbReference>
<evidence type="ECO:0000256" key="5">
    <source>
        <dbReference type="ARBA" id="ARBA00022840"/>
    </source>
</evidence>
<gene>
    <name evidence="11" type="primary">Aurkb</name>
    <name evidence="11" type="ORF">AK812_SmicGene4092</name>
</gene>
<dbReference type="GO" id="GO:0004674">
    <property type="term" value="F:protein serine/threonine kinase activity"/>
    <property type="evidence" value="ECO:0007669"/>
    <property type="project" value="UniProtKB-KW"/>
</dbReference>
<evidence type="ECO:0000256" key="8">
    <source>
        <dbReference type="PIRSR" id="PIRSR630616-3"/>
    </source>
</evidence>
<dbReference type="SMART" id="SM00220">
    <property type="entry name" value="S_TKc"/>
    <property type="match status" value="1"/>
</dbReference>
<keyword evidence="2" id="KW-0808">Transferase</keyword>
<dbReference type="InterPro" id="IPR030616">
    <property type="entry name" value="Aur-like"/>
</dbReference>
<evidence type="ECO:0000256" key="2">
    <source>
        <dbReference type="ARBA" id="ARBA00022679"/>
    </source>
</evidence>
<feature type="binding site" evidence="7">
    <location>
        <position position="316"/>
    </location>
    <ligand>
        <name>ATP</name>
        <dbReference type="ChEBI" id="CHEBI:30616"/>
    </ligand>
</feature>
<dbReference type="PANTHER" id="PTHR24350">
    <property type="entry name" value="SERINE/THREONINE-PROTEIN KINASE IAL-RELATED"/>
    <property type="match status" value="1"/>
</dbReference>
<keyword evidence="5 7" id="KW-0067">ATP-binding</keyword>
<dbReference type="PROSITE" id="PS50011">
    <property type="entry name" value="PROTEIN_KINASE_DOM"/>
    <property type="match status" value="1"/>
</dbReference>
<dbReference type="InterPro" id="IPR011009">
    <property type="entry name" value="Kinase-like_dom_sf"/>
</dbReference>
<feature type="cross-link" description="Glycyl lysine isopeptide (Lys-Gly) (interchain with G-Cter in SUMO2)" evidence="8">
    <location>
        <position position="300"/>
    </location>
</feature>
<evidence type="ECO:0000256" key="4">
    <source>
        <dbReference type="ARBA" id="ARBA00022777"/>
    </source>
</evidence>
<dbReference type="OrthoDB" id="426885at2759"/>
<accession>A0A1Q9EX40</accession>
<feature type="region of interest" description="Disordered" evidence="9">
    <location>
        <begin position="147"/>
        <end position="181"/>
    </location>
</feature>
<feature type="domain" description="Protein kinase" evidence="10">
    <location>
        <begin position="176"/>
        <end position="430"/>
    </location>
</feature>
<evidence type="ECO:0000256" key="6">
    <source>
        <dbReference type="PIRSR" id="PIRSR630616-1"/>
    </source>
</evidence>
<evidence type="ECO:0000256" key="3">
    <source>
        <dbReference type="ARBA" id="ARBA00022741"/>
    </source>
</evidence>
<keyword evidence="3 7" id="KW-0547">Nucleotide-binding</keyword>
<evidence type="ECO:0000313" key="12">
    <source>
        <dbReference type="Proteomes" id="UP000186817"/>
    </source>
</evidence>
<dbReference type="AlphaFoldDB" id="A0A1Q9EX40"/>
<dbReference type="PROSITE" id="PS00108">
    <property type="entry name" value="PROTEIN_KINASE_ST"/>
    <property type="match status" value="1"/>
</dbReference>
<dbReference type="Proteomes" id="UP000186817">
    <property type="component" value="Unassembled WGS sequence"/>
</dbReference>
<dbReference type="InterPro" id="IPR000719">
    <property type="entry name" value="Prot_kinase_dom"/>
</dbReference>
<dbReference type="Gene3D" id="1.10.510.10">
    <property type="entry name" value="Transferase(Phosphotransferase) domain 1"/>
    <property type="match status" value="1"/>
</dbReference>
<evidence type="ECO:0000313" key="11">
    <source>
        <dbReference type="EMBL" id="OLQ12006.1"/>
    </source>
</evidence>
<keyword evidence="1" id="KW-0723">Serine/threonine-protein kinase</keyword>
<evidence type="ECO:0000256" key="7">
    <source>
        <dbReference type="PIRSR" id="PIRSR630616-2"/>
    </source>
</evidence>
<reference evidence="11 12" key="1">
    <citation type="submission" date="2016-02" db="EMBL/GenBank/DDBJ databases">
        <title>Genome analysis of coral dinoflagellate symbionts highlights evolutionary adaptations to a symbiotic lifestyle.</title>
        <authorList>
            <person name="Aranda M."/>
            <person name="Li Y."/>
            <person name="Liew Y.J."/>
            <person name="Baumgarten S."/>
            <person name="Simakov O."/>
            <person name="Wilson M."/>
            <person name="Piel J."/>
            <person name="Ashoor H."/>
            <person name="Bougouffa S."/>
            <person name="Bajic V.B."/>
            <person name="Ryu T."/>
            <person name="Ravasi T."/>
            <person name="Bayer T."/>
            <person name="Micklem G."/>
            <person name="Kim H."/>
            <person name="Bhak J."/>
            <person name="Lajeunesse T.C."/>
            <person name="Voolstra C.R."/>
        </authorList>
    </citation>
    <scope>NUCLEOTIDE SEQUENCE [LARGE SCALE GENOMIC DNA]</scope>
    <source>
        <strain evidence="11 12">CCMP2467</strain>
    </source>
</reference>
<feature type="binding site" evidence="7">
    <location>
        <begin position="254"/>
        <end position="256"/>
    </location>
    <ligand>
        <name>ATP</name>
        <dbReference type="ChEBI" id="CHEBI:30616"/>
    </ligand>
</feature>
<feature type="binding site" evidence="7">
    <location>
        <begin position="302"/>
        <end position="303"/>
    </location>
    <ligand>
        <name>ATP</name>
        <dbReference type="ChEBI" id="CHEBI:30616"/>
    </ligand>
</feature>
<organism evidence="11 12">
    <name type="scientific">Symbiodinium microadriaticum</name>
    <name type="common">Dinoflagellate</name>
    <name type="synonym">Zooxanthella microadriatica</name>
    <dbReference type="NCBI Taxonomy" id="2951"/>
    <lineage>
        <taxon>Eukaryota</taxon>
        <taxon>Sar</taxon>
        <taxon>Alveolata</taxon>
        <taxon>Dinophyceae</taxon>
        <taxon>Suessiales</taxon>
        <taxon>Symbiodiniaceae</taxon>
        <taxon>Symbiodinium</taxon>
    </lineage>
</organism>
<dbReference type="SUPFAM" id="SSF56112">
    <property type="entry name" value="Protein kinase-like (PK-like)"/>
    <property type="match status" value="1"/>
</dbReference>
<protein>
    <submittedName>
        <fullName evidence="11">Aurora kinase B</fullName>
    </submittedName>
</protein>
<dbReference type="SUPFAM" id="SSF55961">
    <property type="entry name" value="Bet v1-like"/>
    <property type="match status" value="1"/>
</dbReference>
<dbReference type="Pfam" id="PF00069">
    <property type="entry name" value="Pkinase"/>
    <property type="match status" value="1"/>
</dbReference>
<evidence type="ECO:0000259" key="10">
    <source>
        <dbReference type="PROSITE" id="PS50011"/>
    </source>
</evidence>
<feature type="compositionally biased region" description="Acidic residues" evidence="9">
    <location>
        <begin position="160"/>
        <end position="169"/>
    </location>
</feature>
<feature type="active site" description="Proton acceptor" evidence="6">
    <location>
        <position position="298"/>
    </location>
</feature>
<evidence type="ECO:0000256" key="9">
    <source>
        <dbReference type="SAM" id="MobiDB-lite"/>
    </source>
</evidence>
<dbReference type="InterPro" id="IPR008271">
    <property type="entry name" value="Ser/Thr_kinase_AS"/>
</dbReference>
<proteinExistence type="predicted"/>
<keyword evidence="12" id="KW-1185">Reference proteome</keyword>
<dbReference type="FunFam" id="3.30.200.20:FF:000042">
    <property type="entry name" value="Aurora kinase A"/>
    <property type="match status" value="1"/>
</dbReference>
<comment type="caution">
    <text evidence="11">The sequence shown here is derived from an EMBL/GenBank/DDBJ whole genome shotgun (WGS) entry which is preliminary data.</text>
</comment>
<name>A0A1Q9EX40_SYMMI</name>
<feature type="binding site" evidence="7">
    <location>
        <position position="205"/>
    </location>
    <ligand>
        <name>ATP</name>
        <dbReference type="ChEBI" id="CHEBI:30616"/>
    </ligand>
</feature>
<sequence>MDVGSRTVEVQQLVEMDPESCYDAFLQSKVWKEGGGLGTPKILQEGDPVTGADCVRQVALGIVEHILQGQRGDHLEYVIEDGPWPASYNRARVDFRSAGQGQTCVTWTSNFTPALFGSGPLLSFTIRMSLGGALGVLPDDAEDLGRVSRGERKKGMGGIETEEDAEGDDGRDSASMPSPENGALRSFARVRLARERRSRILAALKQVSKQRVAKLRARRCLERELRLQAHLSHPHVLQLFGYFWDRNFIYLILEYAPHRDLRRLLGEQGPLGDAASAPIRPLTMAVEYLHSLSVIHRDIKPENLLIGREGVVKLSDFGWAVQSPRGERRWTVCGTLDYLAPEPLAGNQAVAFECVMAVAPFVASSPEDTYKRPSFGKWFRVVVSTGAVLVNPYLALLSVSAKARDFIRRLLLPEPELRMSCQEALAHEWLLEERQISGPRLQSCSAVEGVSAENSDKPQEYDKIPDHGSFVVEDLVDSGKIPEESAERYEALSGAEMSELQEMAESLEQPPQIQ</sequence>
<keyword evidence="4 11" id="KW-0418">Kinase</keyword>
<dbReference type="EMBL" id="LSRX01000050">
    <property type="protein sequence ID" value="OLQ12006.1"/>
    <property type="molecule type" value="Genomic_DNA"/>
</dbReference>
<evidence type="ECO:0000256" key="1">
    <source>
        <dbReference type="ARBA" id="ARBA00022527"/>
    </source>
</evidence>